<dbReference type="PANTHER" id="PTHR39193:SF1">
    <property type="entry name" value="5-DEOXY-GLUCURONATE ISOMERASE"/>
    <property type="match status" value="1"/>
</dbReference>
<sequence>MYKSFGYPEFNASGEQILTTYNNEYSNMLMDIRVYKIKADEERIFCREGEEIAILLLAGKITYIFDGQEKTVSRKDVFTEGPWCVHVCSNTKVIVKANSDAEILVQCTKNEKQFPAKLYAPKDVPWGYSCAGKFGNTAQRQVNTIFDYDTAPYSNMVLGEVINDRGNWSGYLPHYHPQPEVYYFKFDRPEGFGASFIGNDVFKSIDGSFAAIADSKTHPQAVAPGFLMYTCWMIRHFDNNPWLRQNCNEDERYIWLHDAKF</sequence>
<evidence type="ECO:0000256" key="1">
    <source>
        <dbReference type="ARBA" id="ARBA00023235"/>
    </source>
</evidence>
<dbReference type="Proteomes" id="UP000255234">
    <property type="component" value="Unassembled WGS sequence"/>
</dbReference>
<dbReference type="RefSeq" id="WP_075555066.1">
    <property type="nucleotide sequence ID" value="NZ_UGPP01000001.1"/>
</dbReference>
<dbReference type="InterPro" id="IPR021120">
    <property type="entry name" value="KduI/IolB_isomerase"/>
</dbReference>
<dbReference type="EMBL" id="UGPP01000001">
    <property type="protein sequence ID" value="STY70103.1"/>
    <property type="molecule type" value="Genomic_DNA"/>
</dbReference>
<dbReference type="AlphaFoldDB" id="A0A378NNV1"/>
<accession>A0A378NNV1</accession>
<keyword evidence="1 2" id="KW-0413">Isomerase</keyword>
<dbReference type="GO" id="GO:0008880">
    <property type="term" value="F:glucuronate isomerase activity"/>
    <property type="evidence" value="ECO:0007669"/>
    <property type="project" value="InterPro"/>
</dbReference>
<dbReference type="Gene3D" id="2.60.120.10">
    <property type="entry name" value="Jelly Rolls"/>
    <property type="match status" value="2"/>
</dbReference>
<dbReference type="EC" id="5.3.1.-" evidence="2"/>
<reference evidence="2 3" key="1">
    <citation type="submission" date="2018-06" db="EMBL/GenBank/DDBJ databases">
        <authorList>
            <consortium name="Pathogen Informatics"/>
            <person name="Doyle S."/>
        </authorList>
    </citation>
    <scope>NUCLEOTIDE SEQUENCE [LARGE SCALE GENOMIC DNA]</scope>
    <source>
        <strain evidence="2 3">NCTC10571</strain>
    </source>
</reference>
<name>A0A378NNV1_9FIRM</name>
<dbReference type="InterPro" id="IPR014710">
    <property type="entry name" value="RmlC-like_jellyroll"/>
</dbReference>
<gene>
    <name evidence="2" type="primary">iolB_2</name>
    <name evidence="2" type="ORF">NCTC10571_00207</name>
</gene>
<proteinExistence type="predicted"/>
<evidence type="ECO:0000313" key="3">
    <source>
        <dbReference type="Proteomes" id="UP000255234"/>
    </source>
</evidence>
<dbReference type="PIRSF" id="PIRSF036628">
    <property type="entry name" value="IolB"/>
    <property type="match status" value="1"/>
</dbReference>
<dbReference type="InterPro" id="IPR024203">
    <property type="entry name" value="Deoxy-glucuronate_isom_IolB"/>
</dbReference>
<dbReference type="GO" id="GO:0019310">
    <property type="term" value="P:inositol catabolic process"/>
    <property type="evidence" value="ECO:0007669"/>
    <property type="project" value="InterPro"/>
</dbReference>
<evidence type="ECO:0000313" key="2">
    <source>
        <dbReference type="EMBL" id="STY70103.1"/>
    </source>
</evidence>
<dbReference type="SUPFAM" id="SSF51182">
    <property type="entry name" value="RmlC-like cupins"/>
    <property type="match status" value="1"/>
</dbReference>
<protein>
    <submittedName>
        <fullName evidence="2">5-deoxy-glucuronate isomerase</fullName>
        <ecNumber evidence="2">5.3.1.-</ecNumber>
    </submittedName>
</protein>
<organism evidence="2 3">
    <name type="scientific">Megamonas hypermegale</name>
    <dbReference type="NCBI Taxonomy" id="158847"/>
    <lineage>
        <taxon>Bacteria</taxon>
        <taxon>Bacillati</taxon>
        <taxon>Bacillota</taxon>
        <taxon>Negativicutes</taxon>
        <taxon>Selenomonadales</taxon>
        <taxon>Selenomonadaceae</taxon>
        <taxon>Megamonas</taxon>
    </lineage>
</organism>
<dbReference type="PANTHER" id="PTHR39193">
    <property type="entry name" value="5-DEOXY-GLUCURONATE ISOMERASE"/>
    <property type="match status" value="1"/>
</dbReference>
<dbReference type="Pfam" id="PF04962">
    <property type="entry name" value="KduI"/>
    <property type="match status" value="1"/>
</dbReference>
<dbReference type="InterPro" id="IPR011051">
    <property type="entry name" value="RmlC_Cupin_sf"/>
</dbReference>